<reference evidence="1" key="2">
    <citation type="submission" date="2023-05" db="EMBL/GenBank/DDBJ databases">
        <authorList>
            <person name="Schelkunov M.I."/>
        </authorList>
    </citation>
    <scope>NUCLEOTIDE SEQUENCE</scope>
    <source>
        <strain evidence="1">Hsosn_3</strain>
        <tissue evidence="1">Leaf</tissue>
    </source>
</reference>
<dbReference type="Proteomes" id="UP001237642">
    <property type="component" value="Unassembled WGS sequence"/>
</dbReference>
<dbReference type="SUPFAM" id="SSF52047">
    <property type="entry name" value="RNI-like"/>
    <property type="match status" value="1"/>
</dbReference>
<accession>A0AAD8HUX9</accession>
<name>A0AAD8HUX9_9APIA</name>
<comment type="caution">
    <text evidence="1">The sequence shown here is derived from an EMBL/GenBank/DDBJ whole genome shotgun (WGS) entry which is preliminary data.</text>
</comment>
<dbReference type="EMBL" id="JAUIZM010000007">
    <property type="protein sequence ID" value="KAK1372972.1"/>
    <property type="molecule type" value="Genomic_DNA"/>
</dbReference>
<dbReference type="Gene3D" id="3.80.10.10">
    <property type="entry name" value="Ribonuclease Inhibitor"/>
    <property type="match status" value="1"/>
</dbReference>
<gene>
    <name evidence="1" type="ORF">POM88_029165</name>
</gene>
<dbReference type="InterPro" id="IPR032675">
    <property type="entry name" value="LRR_dom_sf"/>
</dbReference>
<evidence type="ECO:0000313" key="1">
    <source>
        <dbReference type="EMBL" id="KAK1372972.1"/>
    </source>
</evidence>
<reference evidence="1" key="1">
    <citation type="submission" date="2023-02" db="EMBL/GenBank/DDBJ databases">
        <title>Genome of toxic invasive species Heracleum sosnowskyi carries increased number of genes despite the absence of recent whole-genome duplications.</title>
        <authorList>
            <person name="Schelkunov M."/>
            <person name="Shtratnikova V."/>
            <person name="Makarenko M."/>
            <person name="Klepikova A."/>
            <person name="Omelchenko D."/>
            <person name="Novikova G."/>
            <person name="Obukhova E."/>
            <person name="Bogdanov V."/>
            <person name="Penin A."/>
            <person name="Logacheva M."/>
        </authorList>
    </citation>
    <scope>NUCLEOTIDE SEQUENCE</scope>
    <source>
        <strain evidence="1">Hsosn_3</strain>
        <tissue evidence="1">Leaf</tissue>
    </source>
</reference>
<organism evidence="1 2">
    <name type="scientific">Heracleum sosnowskyi</name>
    <dbReference type="NCBI Taxonomy" id="360622"/>
    <lineage>
        <taxon>Eukaryota</taxon>
        <taxon>Viridiplantae</taxon>
        <taxon>Streptophyta</taxon>
        <taxon>Embryophyta</taxon>
        <taxon>Tracheophyta</taxon>
        <taxon>Spermatophyta</taxon>
        <taxon>Magnoliopsida</taxon>
        <taxon>eudicotyledons</taxon>
        <taxon>Gunneridae</taxon>
        <taxon>Pentapetalae</taxon>
        <taxon>asterids</taxon>
        <taxon>campanulids</taxon>
        <taxon>Apiales</taxon>
        <taxon>Apiaceae</taxon>
        <taxon>Apioideae</taxon>
        <taxon>apioid superclade</taxon>
        <taxon>Tordylieae</taxon>
        <taxon>Tordyliinae</taxon>
        <taxon>Heracleum</taxon>
    </lineage>
</organism>
<proteinExistence type="predicted"/>
<keyword evidence="2" id="KW-1185">Reference proteome</keyword>
<dbReference type="AlphaFoldDB" id="A0AAD8HUX9"/>
<sequence>MSFGGKLDKLDLQYCTGIEHLGRQFKTYINLTELSILECGEIDWQWFECTRKVNHLYLKLNEAAKKFIDLAKLVDNMPGICVLQIDGYFLKSLEPGAAIMKRLMPKMEALKQLNLDNVGFYDLVQIQNVIGLIRISPNLQKLIIELEPKVKSGNGMNLSESGELVVSPVVQYLQSPDLIDLIFNQPETVEIEVLVDSTELQFIKLLLTSSPSLRRMEISHYVIKDPEEALRILAELVRFPRASTTAEITWM</sequence>
<protein>
    <submittedName>
        <fullName evidence="1">Uncharacterized protein</fullName>
    </submittedName>
</protein>
<evidence type="ECO:0000313" key="2">
    <source>
        <dbReference type="Proteomes" id="UP001237642"/>
    </source>
</evidence>